<dbReference type="SUPFAM" id="SSF103473">
    <property type="entry name" value="MFS general substrate transporter"/>
    <property type="match status" value="1"/>
</dbReference>
<comment type="subcellular location">
    <subcellularLocation>
        <location evidence="1">Cell membrane</location>
        <topology evidence="1">Multi-pass membrane protein</topology>
    </subcellularLocation>
</comment>
<organism evidence="9 10">
    <name type="scientific">Devosia insulae DS-56</name>
    <dbReference type="NCBI Taxonomy" id="1116389"/>
    <lineage>
        <taxon>Bacteria</taxon>
        <taxon>Pseudomonadati</taxon>
        <taxon>Pseudomonadota</taxon>
        <taxon>Alphaproteobacteria</taxon>
        <taxon>Hyphomicrobiales</taxon>
        <taxon>Devosiaceae</taxon>
        <taxon>Devosia</taxon>
    </lineage>
</organism>
<evidence type="ECO:0000256" key="7">
    <source>
        <dbReference type="SAM" id="Phobius"/>
    </source>
</evidence>
<accession>A0A1E5XNM8</accession>
<keyword evidence="5 7" id="KW-1133">Transmembrane helix</keyword>
<evidence type="ECO:0000259" key="8">
    <source>
        <dbReference type="PROSITE" id="PS50850"/>
    </source>
</evidence>
<feature type="transmembrane region" description="Helical" evidence="7">
    <location>
        <begin position="84"/>
        <end position="106"/>
    </location>
</feature>
<evidence type="ECO:0000313" key="9">
    <source>
        <dbReference type="EMBL" id="OEO30169.1"/>
    </source>
</evidence>
<feature type="transmembrane region" description="Helical" evidence="7">
    <location>
        <begin position="259"/>
        <end position="278"/>
    </location>
</feature>
<dbReference type="OrthoDB" id="9809918at2"/>
<feature type="transmembrane region" description="Helical" evidence="7">
    <location>
        <begin position="228"/>
        <end position="253"/>
    </location>
</feature>
<dbReference type="GO" id="GO:0005886">
    <property type="term" value="C:plasma membrane"/>
    <property type="evidence" value="ECO:0007669"/>
    <property type="project" value="UniProtKB-SubCell"/>
</dbReference>
<dbReference type="InterPro" id="IPR020846">
    <property type="entry name" value="MFS_dom"/>
</dbReference>
<feature type="transmembrane region" description="Helical" evidence="7">
    <location>
        <begin position="51"/>
        <end position="72"/>
    </location>
</feature>
<proteinExistence type="predicted"/>
<evidence type="ECO:0000256" key="3">
    <source>
        <dbReference type="ARBA" id="ARBA00022475"/>
    </source>
</evidence>
<dbReference type="Pfam" id="PF05977">
    <property type="entry name" value="MFS_3"/>
    <property type="match status" value="1"/>
</dbReference>
<dbReference type="GO" id="GO:0022857">
    <property type="term" value="F:transmembrane transporter activity"/>
    <property type="evidence" value="ECO:0007669"/>
    <property type="project" value="InterPro"/>
</dbReference>
<keyword evidence="10" id="KW-1185">Reference proteome</keyword>
<dbReference type="AlphaFoldDB" id="A0A1E5XNM8"/>
<dbReference type="RefSeq" id="WP_069910614.1">
    <property type="nucleotide sequence ID" value="NZ_LAJE02000226.1"/>
</dbReference>
<evidence type="ECO:0000256" key="5">
    <source>
        <dbReference type="ARBA" id="ARBA00022989"/>
    </source>
</evidence>
<keyword evidence="3" id="KW-1003">Cell membrane</keyword>
<evidence type="ECO:0000313" key="10">
    <source>
        <dbReference type="Proteomes" id="UP000095463"/>
    </source>
</evidence>
<keyword evidence="2" id="KW-0813">Transport</keyword>
<evidence type="ECO:0000256" key="1">
    <source>
        <dbReference type="ARBA" id="ARBA00004651"/>
    </source>
</evidence>
<evidence type="ECO:0000256" key="2">
    <source>
        <dbReference type="ARBA" id="ARBA00022448"/>
    </source>
</evidence>
<evidence type="ECO:0000256" key="6">
    <source>
        <dbReference type="ARBA" id="ARBA00023136"/>
    </source>
</evidence>
<dbReference type="InterPro" id="IPR010290">
    <property type="entry name" value="TM_effector"/>
</dbReference>
<feature type="transmembrane region" description="Helical" evidence="7">
    <location>
        <begin position="21"/>
        <end position="45"/>
    </location>
</feature>
<dbReference type="CDD" id="cd06173">
    <property type="entry name" value="MFS_MefA_like"/>
    <property type="match status" value="1"/>
</dbReference>
<feature type="transmembrane region" description="Helical" evidence="7">
    <location>
        <begin position="380"/>
        <end position="400"/>
    </location>
</feature>
<sequence>MAKDRPSVLQPLQHGTFRNIWVANLVSSFGALIQGVGAAWMMTALTNSVDLVALVQASTSLPIMLFSLLGGAIADNFPRRRVMLVAQVFMLAVSALLTLSALLGLITPWLLLTFTFLIGCGTALNNPSWQASVGDLVPRSSVGSAVALNSIGFNLSRSLGPAVGGIIVAVAGAAAAFAVNLVSYLGLLFVLLRWKPAPAPAGLPREAVGAAMFAGVRYMALSPQLGKVLVRSFIFGLTASSVLALLPVVASQIPGGGPLVYGLLLGAFGLGAVGGALISARLAEQFSSEAIVRLAFIGFAICAAVTGLSPSPWLTGVALMLGGACWVLALTLFNVTVQLSTPRWVVGRSLSLYQTATFAGLAAGSWLWGVAGEEFGVSNALVASAIALVVGAGVGLLLSIPPRVMLDLDPANRWQEPQIALPIEPRSGPIVISIEYKIRPQDVREFLRVMADRKRVRMRDGAREWVLRRDLSETDVWIESYKSPTWTEYARHNQRLTHADEVIGEKLRNLHQGPERPVVRRMIERPPNWFAAIAANRTIDPP</sequence>
<feature type="transmembrane region" description="Helical" evidence="7">
    <location>
        <begin position="162"/>
        <end position="192"/>
    </location>
</feature>
<comment type="caution">
    <text evidence="9">The sequence shown here is derived from an EMBL/GenBank/DDBJ whole genome shotgun (WGS) entry which is preliminary data.</text>
</comment>
<dbReference type="Gene3D" id="1.20.1250.20">
    <property type="entry name" value="MFS general substrate transporter like domains"/>
    <property type="match status" value="1"/>
</dbReference>
<feature type="transmembrane region" description="Helical" evidence="7">
    <location>
        <begin position="290"/>
        <end position="308"/>
    </location>
</feature>
<feature type="transmembrane region" description="Helical" evidence="7">
    <location>
        <begin position="314"/>
        <end position="337"/>
    </location>
</feature>
<name>A0A1E5XNM8_9HYPH</name>
<evidence type="ECO:0000256" key="4">
    <source>
        <dbReference type="ARBA" id="ARBA00022692"/>
    </source>
</evidence>
<keyword evidence="4 7" id="KW-0812">Transmembrane</keyword>
<feature type="domain" description="Major facilitator superfamily (MFS) profile" evidence="8">
    <location>
        <begin position="16"/>
        <end position="403"/>
    </location>
</feature>
<dbReference type="EMBL" id="LAJE02000226">
    <property type="protein sequence ID" value="OEO30169.1"/>
    <property type="molecule type" value="Genomic_DNA"/>
</dbReference>
<protein>
    <submittedName>
        <fullName evidence="9">ABC transporter permease</fullName>
    </submittedName>
</protein>
<dbReference type="PANTHER" id="PTHR23513">
    <property type="entry name" value="INTEGRAL MEMBRANE EFFLUX PROTEIN-RELATED"/>
    <property type="match status" value="1"/>
</dbReference>
<keyword evidence="6 7" id="KW-0472">Membrane</keyword>
<gene>
    <name evidence="9" type="ORF">VW23_022680</name>
</gene>
<feature type="transmembrane region" description="Helical" evidence="7">
    <location>
        <begin position="349"/>
        <end position="368"/>
    </location>
</feature>
<dbReference type="InterPro" id="IPR036259">
    <property type="entry name" value="MFS_trans_sf"/>
</dbReference>
<reference evidence="9 10" key="1">
    <citation type="journal article" date="2015" name="Genome Announc.">
        <title>Genome Assemblies of Three Soil-Associated Devosia species: D. insulae, D. limi, and D. soli.</title>
        <authorList>
            <person name="Hassan Y.I."/>
            <person name="Lepp D."/>
            <person name="Zhou T."/>
        </authorList>
    </citation>
    <scope>NUCLEOTIDE SEQUENCE [LARGE SCALE GENOMIC DNA]</scope>
    <source>
        <strain evidence="9 10">DS-56</strain>
    </source>
</reference>
<dbReference type="Proteomes" id="UP000095463">
    <property type="component" value="Unassembled WGS sequence"/>
</dbReference>
<dbReference type="PANTHER" id="PTHR23513:SF11">
    <property type="entry name" value="STAPHYLOFERRIN A TRANSPORTER"/>
    <property type="match status" value="1"/>
</dbReference>
<dbReference type="PROSITE" id="PS50850">
    <property type="entry name" value="MFS"/>
    <property type="match status" value="1"/>
</dbReference>